<dbReference type="AlphaFoldDB" id="A0AAV4Y147"/>
<dbReference type="EMBL" id="BPLR01018589">
    <property type="protein sequence ID" value="GIZ00843.1"/>
    <property type="molecule type" value="Genomic_DNA"/>
</dbReference>
<gene>
    <name evidence="1" type="ORF">CEXT_350341</name>
</gene>
<organism evidence="1 2">
    <name type="scientific">Caerostris extrusa</name>
    <name type="common">Bark spider</name>
    <name type="synonym">Caerostris bankana</name>
    <dbReference type="NCBI Taxonomy" id="172846"/>
    <lineage>
        <taxon>Eukaryota</taxon>
        <taxon>Metazoa</taxon>
        <taxon>Ecdysozoa</taxon>
        <taxon>Arthropoda</taxon>
        <taxon>Chelicerata</taxon>
        <taxon>Arachnida</taxon>
        <taxon>Araneae</taxon>
        <taxon>Araneomorphae</taxon>
        <taxon>Entelegynae</taxon>
        <taxon>Araneoidea</taxon>
        <taxon>Araneidae</taxon>
        <taxon>Caerostris</taxon>
    </lineage>
</organism>
<evidence type="ECO:0000313" key="2">
    <source>
        <dbReference type="Proteomes" id="UP001054945"/>
    </source>
</evidence>
<keyword evidence="2" id="KW-1185">Reference proteome</keyword>
<name>A0AAV4Y147_CAEEX</name>
<protein>
    <submittedName>
        <fullName evidence="1">Uncharacterized protein</fullName>
    </submittedName>
</protein>
<dbReference type="Proteomes" id="UP001054945">
    <property type="component" value="Unassembled WGS sequence"/>
</dbReference>
<proteinExistence type="predicted"/>
<evidence type="ECO:0000313" key="1">
    <source>
        <dbReference type="EMBL" id="GIZ00843.1"/>
    </source>
</evidence>
<reference evidence="1 2" key="1">
    <citation type="submission" date="2021-06" db="EMBL/GenBank/DDBJ databases">
        <title>Caerostris extrusa draft genome.</title>
        <authorList>
            <person name="Kono N."/>
            <person name="Arakawa K."/>
        </authorList>
    </citation>
    <scope>NUCLEOTIDE SEQUENCE [LARGE SCALE GENOMIC DNA]</scope>
</reference>
<accession>A0AAV4Y147</accession>
<comment type="caution">
    <text evidence="1">The sequence shown here is derived from an EMBL/GenBank/DDBJ whole genome shotgun (WGS) entry which is preliminary data.</text>
</comment>
<sequence>MVLKRHEQTMDHESILQVPFYDHPSKDLRTILQHFITLPSQPYKDGATEPEIFWLRRGFDTPLLFIHLHNLLLVPTYRYLIHQMVDPFNTPMLLRLKLTIHVHNYSALNNTSTKAYPALTTDSYFG</sequence>